<dbReference type="Proteomes" id="UP000499080">
    <property type="component" value="Unassembled WGS sequence"/>
</dbReference>
<reference evidence="1 2" key="1">
    <citation type="journal article" date="2019" name="Sci. Rep.">
        <title>Orb-weaving spider Araneus ventricosus genome elucidates the spidroin gene catalogue.</title>
        <authorList>
            <person name="Kono N."/>
            <person name="Nakamura H."/>
            <person name="Ohtoshi R."/>
            <person name="Moran D.A.P."/>
            <person name="Shinohara A."/>
            <person name="Yoshida Y."/>
            <person name="Fujiwara M."/>
            <person name="Mori M."/>
            <person name="Tomita M."/>
            <person name="Arakawa K."/>
        </authorList>
    </citation>
    <scope>NUCLEOTIDE SEQUENCE [LARGE SCALE GENOMIC DNA]</scope>
</reference>
<evidence type="ECO:0000313" key="2">
    <source>
        <dbReference type="Proteomes" id="UP000499080"/>
    </source>
</evidence>
<dbReference type="EMBL" id="BGPR01022677">
    <property type="protein sequence ID" value="GBN89211.1"/>
    <property type="molecule type" value="Genomic_DNA"/>
</dbReference>
<name>A0A4Y2SMS1_ARAVE</name>
<sequence length="101" mass="11893">MNPNEERRMSELQNTLPRRYPFTEQKLRRQKATLSAFTLDGLRAESQHSSGWHGANLSEERMLFLIYFSFFPHSHTKWQSHWLFMGFGFGCVASTETHLVD</sequence>
<comment type="caution">
    <text evidence="1">The sequence shown here is derived from an EMBL/GenBank/DDBJ whole genome shotgun (WGS) entry which is preliminary data.</text>
</comment>
<accession>A0A4Y2SMS1</accession>
<dbReference type="AlphaFoldDB" id="A0A4Y2SMS1"/>
<organism evidence="1 2">
    <name type="scientific">Araneus ventricosus</name>
    <name type="common">Orbweaver spider</name>
    <name type="synonym">Epeira ventricosa</name>
    <dbReference type="NCBI Taxonomy" id="182803"/>
    <lineage>
        <taxon>Eukaryota</taxon>
        <taxon>Metazoa</taxon>
        <taxon>Ecdysozoa</taxon>
        <taxon>Arthropoda</taxon>
        <taxon>Chelicerata</taxon>
        <taxon>Arachnida</taxon>
        <taxon>Araneae</taxon>
        <taxon>Araneomorphae</taxon>
        <taxon>Entelegynae</taxon>
        <taxon>Araneoidea</taxon>
        <taxon>Araneidae</taxon>
        <taxon>Araneus</taxon>
    </lineage>
</organism>
<gene>
    <name evidence="1" type="ORF">AVEN_166132_1</name>
</gene>
<evidence type="ECO:0000313" key="1">
    <source>
        <dbReference type="EMBL" id="GBN89211.1"/>
    </source>
</evidence>
<keyword evidence="2" id="KW-1185">Reference proteome</keyword>
<proteinExistence type="predicted"/>
<protein>
    <submittedName>
        <fullName evidence="1">Uncharacterized protein</fullName>
    </submittedName>
</protein>